<keyword evidence="3" id="KW-1185">Reference proteome</keyword>
<dbReference type="PANTHER" id="PTHR45033">
    <property type="match status" value="1"/>
</dbReference>
<dbReference type="SMART" id="SM00829">
    <property type="entry name" value="PKS_ER"/>
    <property type="match status" value="1"/>
</dbReference>
<gene>
    <name evidence="2" type="ORF">QE404_001910</name>
</gene>
<dbReference type="PANTHER" id="PTHR45033:SF2">
    <property type="entry name" value="ZINC-TYPE ALCOHOL DEHYDROGENASE-LIKE PROTEIN C1773.06C"/>
    <property type="match status" value="1"/>
</dbReference>
<dbReference type="InterPro" id="IPR036291">
    <property type="entry name" value="NAD(P)-bd_dom_sf"/>
</dbReference>
<dbReference type="InterPro" id="IPR013149">
    <property type="entry name" value="ADH-like_C"/>
</dbReference>
<protein>
    <submittedName>
        <fullName evidence="2">NADPH:quinone reductase-like Zn-dependent oxidoreductase</fullName>
    </submittedName>
</protein>
<dbReference type="Pfam" id="PF00107">
    <property type="entry name" value="ADH_zinc_N"/>
    <property type="match status" value="1"/>
</dbReference>
<dbReference type="RefSeq" id="WP_307449694.1">
    <property type="nucleotide sequence ID" value="NZ_JAUTAL010000001.1"/>
</dbReference>
<evidence type="ECO:0000313" key="2">
    <source>
        <dbReference type="EMBL" id="MDQ1096763.1"/>
    </source>
</evidence>
<name>A0ABU0TI92_9FLAO</name>
<dbReference type="Gene3D" id="3.90.180.10">
    <property type="entry name" value="Medium-chain alcohol dehydrogenases, catalytic domain"/>
    <property type="match status" value="1"/>
</dbReference>
<dbReference type="Gene3D" id="3.40.50.720">
    <property type="entry name" value="NAD(P)-binding Rossmann-like Domain"/>
    <property type="match status" value="1"/>
</dbReference>
<dbReference type="EMBL" id="JAUTAL010000001">
    <property type="protein sequence ID" value="MDQ1096763.1"/>
    <property type="molecule type" value="Genomic_DNA"/>
</dbReference>
<dbReference type="Proteomes" id="UP001225072">
    <property type="component" value="Unassembled WGS sequence"/>
</dbReference>
<sequence>MRAIKVNNGYGLDQIEITDYPVPEVGADEVLVKVNAISLNQLDIMVAEGIFGTPLPHILGSDASGVVVQVGHSVKHFAVGDRICTHFIQDWQDGDLKAEYLKSRLGTDVNGVFSEYICLSERALVKIPDHMSFTEASTLPIAALVAWEAVVNTVGIKPGQSLLVQGTGGASVFALQIAKMIGAKVIITSGSDEKLEVARKLGADITVNYRRYPEWQHRILELTDGEGADVAVEMSWAELNKTAEVVKLNGKIAVVGLLGGQFAELSAFPVLQKSLTIHGVQVGSRTSFEDMIRAFGVNAIRPYIDRVFPVEDIAEAMKYFRNGKHIGKVVLTF</sequence>
<evidence type="ECO:0000313" key="3">
    <source>
        <dbReference type="Proteomes" id="UP001225072"/>
    </source>
</evidence>
<dbReference type="InterPro" id="IPR011032">
    <property type="entry name" value="GroES-like_sf"/>
</dbReference>
<evidence type="ECO:0000259" key="1">
    <source>
        <dbReference type="SMART" id="SM00829"/>
    </source>
</evidence>
<dbReference type="SUPFAM" id="SSF51735">
    <property type="entry name" value="NAD(P)-binding Rossmann-fold domains"/>
    <property type="match status" value="1"/>
</dbReference>
<dbReference type="SUPFAM" id="SSF50129">
    <property type="entry name" value="GroES-like"/>
    <property type="match status" value="1"/>
</dbReference>
<dbReference type="InterPro" id="IPR020843">
    <property type="entry name" value="ER"/>
</dbReference>
<proteinExistence type="predicted"/>
<feature type="domain" description="Enoyl reductase (ER)" evidence="1">
    <location>
        <begin position="11"/>
        <end position="331"/>
    </location>
</feature>
<organism evidence="2 3">
    <name type="scientific">Chryseobacterium camelliae</name>
    <dbReference type="NCBI Taxonomy" id="1265445"/>
    <lineage>
        <taxon>Bacteria</taxon>
        <taxon>Pseudomonadati</taxon>
        <taxon>Bacteroidota</taxon>
        <taxon>Flavobacteriia</taxon>
        <taxon>Flavobacteriales</taxon>
        <taxon>Weeksellaceae</taxon>
        <taxon>Chryseobacterium group</taxon>
        <taxon>Chryseobacterium</taxon>
    </lineage>
</organism>
<dbReference type="InterPro" id="IPR013154">
    <property type="entry name" value="ADH-like_N"/>
</dbReference>
<dbReference type="InterPro" id="IPR052711">
    <property type="entry name" value="Zinc_ADH-like"/>
</dbReference>
<comment type="caution">
    <text evidence="2">The sequence shown here is derived from an EMBL/GenBank/DDBJ whole genome shotgun (WGS) entry which is preliminary data.</text>
</comment>
<reference evidence="2 3" key="1">
    <citation type="submission" date="2023-07" db="EMBL/GenBank/DDBJ databases">
        <title>Functional and genomic diversity of the sorghum phyllosphere microbiome.</title>
        <authorList>
            <person name="Shade A."/>
        </authorList>
    </citation>
    <scope>NUCLEOTIDE SEQUENCE [LARGE SCALE GENOMIC DNA]</scope>
    <source>
        <strain evidence="2 3">SORGH_AS_1064</strain>
    </source>
</reference>
<accession>A0ABU0TI92</accession>
<dbReference type="CDD" id="cd08276">
    <property type="entry name" value="MDR7"/>
    <property type="match status" value="1"/>
</dbReference>
<dbReference type="Pfam" id="PF08240">
    <property type="entry name" value="ADH_N"/>
    <property type="match status" value="1"/>
</dbReference>